<gene>
    <name evidence="1" type="ORF">C8E02_0928</name>
</gene>
<evidence type="ECO:0000313" key="2">
    <source>
        <dbReference type="Proteomes" id="UP000279384"/>
    </source>
</evidence>
<dbReference type="EMBL" id="RBID01000011">
    <property type="protein sequence ID" value="RKQ61161.1"/>
    <property type="molecule type" value="Genomic_DNA"/>
</dbReference>
<dbReference type="SUPFAM" id="SSF52540">
    <property type="entry name" value="P-loop containing nucleoside triphosphate hydrolases"/>
    <property type="match status" value="1"/>
</dbReference>
<comment type="caution">
    <text evidence="1">The sequence shown here is derived from an EMBL/GenBank/DDBJ whole genome shotgun (WGS) entry which is preliminary data.</text>
</comment>
<dbReference type="Gene3D" id="3.40.50.300">
    <property type="entry name" value="P-loop containing nucleotide triphosphate hydrolases"/>
    <property type="match status" value="1"/>
</dbReference>
<organism evidence="1 2">
    <name type="scientific">Vogesella indigofera</name>
    <name type="common">Pseudomonas indigofera</name>
    <dbReference type="NCBI Taxonomy" id="45465"/>
    <lineage>
        <taxon>Bacteria</taxon>
        <taxon>Pseudomonadati</taxon>
        <taxon>Pseudomonadota</taxon>
        <taxon>Betaproteobacteria</taxon>
        <taxon>Neisseriales</taxon>
        <taxon>Chromobacteriaceae</taxon>
        <taxon>Vogesella</taxon>
    </lineage>
</organism>
<sequence length="216" mass="24005">MRIRASLEIERQKPPTAGCDNQAHIEAVMGASGSGKSHYVKSQVKRLKPKRLVIWDAREEYGELATPTSRLADVLAGLRSGKRVKLAYRPKTMDEKALKEKFAALCQLVFAAGDVLFIAEELSDVTSPSHAPGAWRQISTQGRHRGLMVYGTSQRPASIDKHFLGNATHVRTHRLNYQPDRINLAQFLDLPLADITALTGYSWIARDMREGVITKG</sequence>
<proteinExistence type="predicted"/>
<dbReference type="InterPro" id="IPR027417">
    <property type="entry name" value="P-loop_NTPase"/>
</dbReference>
<dbReference type="Proteomes" id="UP000279384">
    <property type="component" value="Unassembled WGS sequence"/>
</dbReference>
<name>A0A495BJT6_VOGIN</name>
<dbReference type="RefSeq" id="WP_147424435.1">
    <property type="nucleotide sequence ID" value="NZ_RBID01000011.1"/>
</dbReference>
<evidence type="ECO:0000313" key="1">
    <source>
        <dbReference type="EMBL" id="RKQ61161.1"/>
    </source>
</evidence>
<protein>
    <submittedName>
        <fullName evidence="1">Uncharacterized protein</fullName>
    </submittedName>
</protein>
<dbReference type="AlphaFoldDB" id="A0A495BJT6"/>
<reference evidence="1 2" key="1">
    <citation type="submission" date="2018-10" db="EMBL/GenBank/DDBJ databases">
        <title>Genomic Encyclopedia of Type Strains, Phase IV (KMG-IV): sequencing the most valuable type-strain genomes for metagenomic binning, comparative biology and taxonomic classification.</title>
        <authorList>
            <person name="Goeker M."/>
        </authorList>
    </citation>
    <scope>NUCLEOTIDE SEQUENCE [LARGE SCALE GENOMIC DNA]</scope>
    <source>
        <strain evidence="1 2">DSM 3303</strain>
    </source>
</reference>
<accession>A0A495BJT6</accession>